<dbReference type="PANTHER" id="PTHR38436">
    <property type="entry name" value="POLYKETIDE CYCLASE SNOAL-LIKE DOMAIN"/>
    <property type="match status" value="1"/>
</dbReference>
<dbReference type="EMBL" id="JAOVQO010000003">
    <property type="protein sequence ID" value="MCU9847202.1"/>
    <property type="molecule type" value="Genomic_DNA"/>
</dbReference>
<organism evidence="1 2">
    <name type="scientific">Albidovulum salinarum</name>
    <dbReference type="NCBI Taxonomy" id="2984153"/>
    <lineage>
        <taxon>Bacteria</taxon>
        <taxon>Pseudomonadati</taxon>
        <taxon>Pseudomonadota</taxon>
        <taxon>Alphaproteobacteria</taxon>
        <taxon>Rhodobacterales</taxon>
        <taxon>Paracoccaceae</taxon>
        <taxon>Albidovulum</taxon>
    </lineage>
</organism>
<dbReference type="PANTHER" id="PTHR38436:SF1">
    <property type="entry name" value="ESTER CYCLASE"/>
    <property type="match status" value="1"/>
</dbReference>
<evidence type="ECO:0000313" key="1">
    <source>
        <dbReference type="EMBL" id="MCU9847202.1"/>
    </source>
</evidence>
<dbReference type="Pfam" id="PF07366">
    <property type="entry name" value="SnoaL"/>
    <property type="match status" value="1"/>
</dbReference>
<keyword evidence="2" id="KW-1185">Reference proteome</keyword>
<dbReference type="InterPro" id="IPR009959">
    <property type="entry name" value="Cyclase_SnoaL-like"/>
</dbReference>
<sequence>MTDTQLTDLVARFETAVNGHDAALATDLFSPGFVDHAPWPGHSPDAAGFTAGLAEMTEAFPDFRVEVLQTVAQGNMVTWRFAVSGSQLGSFMGAPATGKTFNIEAVDILRIEDGRIAEHWGVMDSATMMEQLGL</sequence>
<reference evidence="1 2" key="1">
    <citation type="submission" date="2022-10" db="EMBL/GenBank/DDBJ databases">
        <title>Defluviimonas sp. nov., isolated from ocean surface sediments.</title>
        <authorList>
            <person name="He W."/>
            <person name="Wang L."/>
            <person name="Zhang D.-F."/>
        </authorList>
    </citation>
    <scope>NUCLEOTIDE SEQUENCE [LARGE SCALE GENOMIC DNA]</scope>
    <source>
        <strain evidence="1 2">WL0024</strain>
    </source>
</reference>
<protein>
    <submittedName>
        <fullName evidence="1">Ester cyclase</fullName>
    </submittedName>
</protein>
<dbReference type="Gene3D" id="3.10.450.50">
    <property type="match status" value="1"/>
</dbReference>
<dbReference type="Proteomes" id="UP001209535">
    <property type="component" value="Unassembled WGS sequence"/>
</dbReference>
<evidence type="ECO:0000313" key="2">
    <source>
        <dbReference type="Proteomes" id="UP001209535"/>
    </source>
</evidence>
<name>A0ABT2WZU8_9RHOB</name>
<gene>
    <name evidence="1" type="ORF">OEZ60_04210</name>
</gene>
<comment type="caution">
    <text evidence="1">The sequence shown here is derived from an EMBL/GenBank/DDBJ whole genome shotgun (WGS) entry which is preliminary data.</text>
</comment>
<dbReference type="InterPro" id="IPR032710">
    <property type="entry name" value="NTF2-like_dom_sf"/>
</dbReference>
<proteinExistence type="predicted"/>
<dbReference type="SUPFAM" id="SSF54427">
    <property type="entry name" value="NTF2-like"/>
    <property type="match status" value="1"/>
</dbReference>
<accession>A0ABT2WZU8</accession>
<dbReference type="RefSeq" id="WP_263333529.1">
    <property type="nucleotide sequence ID" value="NZ_JAOVQO010000003.1"/>
</dbReference>